<evidence type="ECO:0000313" key="5">
    <source>
        <dbReference type="EMBL" id="KAL0638588.1"/>
    </source>
</evidence>
<dbReference type="EMBL" id="JBBBZM010000020">
    <property type="protein sequence ID" value="KAL0638588.1"/>
    <property type="molecule type" value="Genomic_DNA"/>
</dbReference>
<comment type="caution">
    <text evidence="5">The sequence shown here is derived from an EMBL/GenBank/DDBJ whole genome shotgun (WGS) entry which is preliminary data.</text>
</comment>
<sequence>MPLLDCPNELLLEVAGYLKPKDLNSFIRSNRRLAYLLNSFLYRLAIEYWRYGVAALYSAATNANLQIVKLLLANGLNSAGREIHGLTVFHRLAWEGHEAALRILLEHGIDIDEQDEHGRTALHLAVRHGKGLGAVKLLLEWGADVNVHEPISGYTPLHTAVFMESPVAVELLLRKGADVNVRILNGETPLHLAAYKGLHKVGNQIFDYTEDVASQDFPARKIAPAVRKITKHEALIRLLLHEGADFNALDEKQRTPLHLAASRGNELAARLMIRKGANIHLKDYRGHTPLSRAIAPGNLSADEEVSLFRQVLLVKQLLRTAASSRFSLISRRPKAGDPKIP</sequence>
<feature type="repeat" description="ANK" evidence="3">
    <location>
        <begin position="51"/>
        <end position="83"/>
    </location>
</feature>
<evidence type="ECO:0000313" key="6">
    <source>
        <dbReference type="Proteomes" id="UP001447188"/>
    </source>
</evidence>
<dbReference type="SUPFAM" id="SSF48403">
    <property type="entry name" value="Ankyrin repeat"/>
    <property type="match status" value="1"/>
</dbReference>
<keyword evidence="2 3" id="KW-0040">ANK repeat</keyword>
<dbReference type="PANTHER" id="PTHR24189">
    <property type="entry name" value="MYOTROPHIN"/>
    <property type="match status" value="1"/>
</dbReference>
<feature type="repeat" description="ANK" evidence="3">
    <location>
        <begin position="185"/>
        <end position="217"/>
    </location>
</feature>
<feature type="repeat" description="ANK" evidence="3">
    <location>
        <begin position="84"/>
        <end position="116"/>
    </location>
</feature>
<dbReference type="Gene3D" id="1.25.40.20">
    <property type="entry name" value="Ankyrin repeat-containing domain"/>
    <property type="match status" value="2"/>
</dbReference>
<dbReference type="PRINTS" id="PR01415">
    <property type="entry name" value="ANKYRIN"/>
</dbReference>
<dbReference type="Pfam" id="PF12796">
    <property type="entry name" value="Ank_2"/>
    <property type="match status" value="2"/>
</dbReference>
<dbReference type="InterPro" id="IPR050745">
    <property type="entry name" value="Multifunctional_regulatory"/>
</dbReference>
<feature type="repeat" description="ANK" evidence="3">
    <location>
        <begin position="252"/>
        <end position="284"/>
    </location>
</feature>
<proteinExistence type="predicted"/>
<dbReference type="SMART" id="SM00248">
    <property type="entry name" value="ANK"/>
    <property type="match status" value="6"/>
</dbReference>
<dbReference type="PANTHER" id="PTHR24189:SF71">
    <property type="entry name" value="ANKYRIN REPEAT DOMAIN 39"/>
    <property type="match status" value="1"/>
</dbReference>
<reference evidence="5 6" key="1">
    <citation type="submission" date="2024-02" db="EMBL/GenBank/DDBJ databases">
        <title>Discinaceae phylogenomics.</title>
        <authorList>
            <person name="Dirks A.C."/>
            <person name="James T.Y."/>
        </authorList>
    </citation>
    <scope>NUCLEOTIDE SEQUENCE [LARGE SCALE GENOMIC DNA]</scope>
    <source>
        <strain evidence="5 6">ACD0624</strain>
    </source>
</reference>
<evidence type="ECO:0000256" key="3">
    <source>
        <dbReference type="PROSITE-ProRule" id="PRU00023"/>
    </source>
</evidence>
<accession>A0ABR3GRY7</accession>
<dbReference type="Pfam" id="PF00023">
    <property type="entry name" value="Ank"/>
    <property type="match status" value="1"/>
</dbReference>
<evidence type="ECO:0000256" key="1">
    <source>
        <dbReference type="ARBA" id="ARBA00022737"/>
    </source>
</evidence>
<keyword evidence="6" id="KW-1185">Reference proteome</keyword>
<feature type="repeat" description="ANK" evidence="3">
    <location>
        <begin position="152"/>
        <end position="184"/>
    </location>
</feature>
<name>A0ABR3GRY7_9PEZI</name>
<organism evidence="5 6">
    <name type="scientific">Discina gigas</name>
    <dbReference type="NCBI Taxonomy" id="1032678"/>
    <lineage>
        <taxon>Eukaryota</taxon>
        <taxon>Fungi</taxon>
        <taxon>Dikarya</taxon>
        <taxon>Ascomycota</taxon>
        <taxon>Pezizomycotina</taxon>
        <taxon>Pezizomycetes</taxon>
        <taxon>Pezizales</taxon>
        <taxon>Discinaceae</taxon>
        <taxon>Discina</taxon>
    </lineage>
</organism>
<dbReference type="PROSITE" id="PS50088">
    <property type="entry name" value="ANK_REPEAT"/>
    <property type="match status" value="6"/>
</dbReference>
<dbReference type="Proteomes" id="UP001447188">
    <property type="component" value="Unassembled WGS sequence"/>
</dbReference>
<gene>
    <name evidence="5" type="primary">NOTCH1</name>
    <name evidence="5" type="ORF">Q9L58_002314</name>
</gene>
<keyword evidence="1" id="KW-0677">Repeat</keyword>
<feature type="repeat" description="ANK" evidence="3">
    <location>
        <begin position="117"/>
        <end position="150"/>
    </location>
</feature>
<dbReference type="InterPro" id="IPR002110">
    <property type="entry name" value="Ankyrin_rpt"/>
</dbReference>
<dbReference type="PROSITE" id="PS50297">
    <property type="entry name" value="ANK_REP_REGION"/>
    <property type="match status" value="5"/>
</dbReference>
<dbReference type="InterPro" id="IPR036770">
    <property type="entry name" value="Ankyrin_rpt-contain_sf"/>
</dbReference>
<dbReference type="CDD" id="cd09917">
    <property type="entry name" value="F-box_SF"/>
    <property type="match status" value="1"/>
</dbReference>
<evidence type="ECO:0000259" key="4">
    <source>
        <dbReference type="PROSITE" id="PS50181"/>
    </source>
</evidence>
<feature type="domain" description="F-box" evidence="4">
    <location>
        <begin position="1"/>
        <end position="52"/>
    </location>
</feature>
<evidence type="ECO:0000256" key="2">
    <source>
        <dbReference type="ARBA" id="ARBA00023043"/>
    </source>
</evidence>
<protein>
    <submittedName>
        <fullName evidence="5">Notch</fullName>
    </submittedName>
</protein>
<dbReference type="InterPro" id="IPR001810">
    <property type="entry name" value="F-box_dom"/>
</dbReference>
<dbReference type="PROSITE" id="PS50181">
    <property type="entry name" value="FBOX"/>
    <property type="match status" value="1"/>
</dbReference>